<organism evidence="5 6">
    <name type="scientific">Sphingobium xenophagum</name>
    <dbReference type="NCBI Taxonomy" id="121428"/>
    <lineage>
        <taxon>Bacteria</taxon>
        <taxon>Pseudomonadati</taxon>
        <taxon>Pseudomonadota</taxon>
        <taxon>Alphaproteobacteria</taxon>
        <taxon>Sphingomonadales</taxon>
        <taxon>Sphingomonadaceae</taxon>
        <taxon>Sphingobium</taxon>
    </lineage>
</organism>
<evidence type="ECO:0000259" key="4">
    <source>
        <dbReference type="PROSITE" id="PS50072"/>
    </source>
</evidence>
<reference evidence="5 6" key="1">
    <citation type="submission" date="2023-07" db="EMBL/GenBank/DDBJ databases">
        <title>Sorghum-associated microbial communities from plants grown in Nebraska, USA.</title>
        <authorList>
            <person name="Schachtman D."/>
        </authorList>
    </citation>
    <scope>NUCLEOTIDE SEQUENCE [LARGE SCALE GENOMIC DNA]</scope>
    <source>
        <strain evidence="5 6">4256</strain>
    </source>
</reference>
<gene>
    <name evidence="5" type="ORF">J2W40_003149</name>
</gene>
<protein>
    <recommendedName>
        <fullName evidence="1">peptidylprolyl isomerase</fullName>
        <ecNumber evidence="1">5.2.1.8</ecNumber>
    </recommendedName>
</protein>
<evidence type="ECO:0000256" key="2">
    <source>
        <dbReference type="ARBA" id="ARBA00023110"/>
    </source>
</evidence>
<dbReference type="EC" id="5.2.1.8" evidence="1"/>
<evidence type="ECO:0000313" key="5">
    <source>
        <dbReference type="EMBL" id="MDR7156308.1"/>
    </source>
</evidence>
<proteinExistence type="predicted"/>
<evidence type="ECO:0000256" key="1">
    <source>
        <dbReference type="ARBA" id="ARBA00013194"/>
    </source>
</evidence>
<dbReference type="PROSITE" id="PS50072">
    <property type="entry name" value="CSA_PPIASE_2"/>
    <property type="match status" value="1"/>
</dbReference>
<dbReference type="InterPro" id="IPR002130">
    <property type="entry name" value="Cyclophilin-type_PPIase_dom"/>
</dbReference>
<keyword evidence="2" id="KW-0697">Rotamase</keyword>
<dbReference type="GO" id="GO:0003755">
    <property type="term" value="F:peptidyl-prolyl cis-trans isomerase activity"/>
    <property type="evidence" value="ECO:0007669"/>
    <property type="project" value="UniProtKB-EC"/>
</dbReference>
<accession>A0ABU1X3Z5</accession>
<dbReference type="InterPro" id="IPR029000">
    <property type="entry name" value="Cyclophilin-like_dom_sf"/>
</dbReference>
<dbReference type="InterPro" id="IPR044665">
    <property type="entry name" value="E_coli_cyclophilin_A-like"/>
</dbReference>
<evidence type="ECO:0000313" key="6">
    <source>
        <dbReference type="Proteomes" id="UP001267638"/>
    </source>
</evidence>
<sequence length="230" mass="24785">MIARPLALRRLLFVLMVMATTLPIGWASALPTNRSTPGYTRVAIETSVGTIVVAVDQTRAPRTSANFLTYVDDGRFDGVTFYRAARRKSAPTLGLIQGGIDTDARRSLPPVVHEPTTQTGIRHLDATLSMARPDRPNSAMGNFFITIGPTPNMDAQPGYIGYAAFGHVVAGMDVVKKILAAPTCCGTGPMRGQMIVKPIVIRHVKRLDGKAKPTGGVKPWLIGSLRKPVR</sequence>
<evidence type="ECO:0000256" key="3">
    <source>
        <dbReference type="ARBA" id="ARBA00023235"/>
    </source>
</evidence>
<dbReference type="SUPFAM" id="SSF50891">
    <property type="entry name" value="Cyclophilin-like"/>
    <property type="match status" value="1"/>
</dbReference>
<dbReference type="PANTHER" id="PTHR43246">
    <property type="entry name" value="PEPTIDYL-PROLYL CIS-TRANS ISOMERASE CYP38, CHLOROPLASTIC"/>
    <property type="match status" value="1"/>
</dbReference>
<comment type="caution">
    <text evidence="5">The sequence shown here is derived from an EMBL/GenBank/DDBJ whole genome shotgun (WGS) entry which is preliminary data.</text>
</comment>
<feature type="domain" description="PPIase cyclophilin-type" evidence="4">
    <location>
        <begin position="45"/>
        <end position="206"/>
    </location>
</feature>
<dbReference type="Proteomes" id="UP001267638">
    <property type="component" value="Unassembled WGS sequence"/>
</dbReference>
<keyword evidence="3 5" id="KW-0413">Isomerase</keyword>
<keyword evidence="6" id="KW-1185">Reference proteome</keyword>
<name>A0ABU1X3Z5_SPHXE</name>
<dbReference type="Gene3D" id="2.40.100.10">
    <property type="entry name" value="Cyclophilin-like"/>
    <property type="match status" value="1"/>
</dbReference>
<dbReference type="Pfam" id="PF00160">
    <property type="entry name" value="Pro_isomerase"/>
    <property type="match status" value="1"/>
</dbReference>
<dbReference type="EMBL" id="JAVDWV010000015">
    <property type="protein sequence ID" value="MDR7156308.1"/>
    <property type="molecule type" value="Genomic_DNA"/>
</dbReference>